<dbReference type="InterPro" id="IPR000477">
    <property type="entry name" value="RT_dom"/>
</dbReference>
<reference evidence="2" key="1">
    <citation type="submission" date="2014-09" db="EMBL/GenBank/DDBJ databases">
        <title>Draft genome sequence of an oleaginous Mucoromycotina fungus Mucor ambiguus NBRC6742.</title>
        <authorList>
            <person name="Takeda I."/>
            <person name="Yamane N."/>
            <person name="Morita T."/>
            <person name="Tamano K."/>
            <person name="Machida M."/>
            <person name="Baker S."/>
            <person name="Koike H."/>
        </authorList>
    </citation>
    <scope>NUCLEOTIDE SEQUENCE</scope>
    <source>
        <strain evidence="2">NBRC 6742</strain>
    </source>
</reference>
<gene>
    <name evidence="2" type="ORF">MAM1_1058d11439</name>
</gene>
<dbReference type="CDD" id="cd01650">
    <property type="entry name" value="RT_nLTR_like"/>
    <property type="match status" value="1"/>
</dbReference>
<evidence type="ECO:0000313" key="3">
    <source>
        <dbReference type="Proteomes" id="UP000053815"/>
    </source>
</evidence>
<protein>
    <recommendedName>
        <fullName evidence="1">Reverse transcriptase domain-containing protein</fullName>
    </recommendedName>
</protein>
<feature type="non-terminal residue" evidence="2">
    <location>
        <position position="449"/>
    </location>
</feature>
<keyword evidence="3" id="KW-1185">Reference proteome</keyword>
<dbReference type="SUPFAM" id="SSF56672">
    <property type="entry name" value="DNA/RNA polymerases"/>
    <property type="match status" value="1"/>
</dbReference>
<dbReference type="AlphaFoldDB" id="A0A0C9MWS8"/>
<evidence type="ECO:0000313" key="2">
    <source>
        <dbReference type="EMBL" id="GAN11829.1"/>
    </source>
</evidence>
<name>A0A0C9MWS8_9FUNG</name>
<evidence type="ECO:0000259" key="1">
    <source>
        <dbReference type="PROSITE" id="PS50878"/>
    </source>
</evidence>
<dbReference type="OrthoDB" id="2212429at2759"/>
<dbReference type="PANTHER" id="PTHR31635">
    <property type="entry name" value="REVERSE TRANSCRIPTASE DOMAIN-CONTAINING PROTEIN-RELATED"/>
    <property type="match status" value="1"/>
</dbReference>
<accession>A0A0C9MWS8</accession>
<organism evidence="2">
    <name type="scientific">Mucor ambiguus</name>
    <dbReference type="NCBI Taxonomy" id="91626"/>
    <lineage>
        <taxon>Eukaryota</taxon>
        <taxon>Fungi</taxon>
        <taxon>Fungi incertae sedis</taxon>
        <taxon>Mucoromycota</taxon>
        <taxon>Mucoromycotina</taxon>
        <taxon>Mucoromycetes</taxon>
        <taxon>Mucorales</taxon>
        <taxon>Mucorineae</taxon>
        <taxon>Mucoraceae</taxon>
        <taxon>Mucor</taxon>
    </lineage>
</organism>
<dbReference type="Pfam" id="PF00078">
    <property type="entry name" value="RVT_1"/>
    <property type="match status" value="1"/>
</dbReference>
<dbReference type="Proteomes" id="UP000053815">
    <property type="component" value="Unassembled WGS sequence"/>
</dbReference>
<feature type="domain" description="Reverse transcriptase" evidence="1">
    <location>
        <begin position="95"/>
        <end position="391"/>
    </location>
</feature>
<dbReference type="InterPro" id="IPR043502">
    <property type="entry name" value="DNA/RNA_pol_sf"/>
</dbReference>
<dbReference type="EMBL" id="DF837347">
    <property type="protein sequence ID" value="GAN11829.1"/>
    <property type="molecule type" value="Genomic_DNA"/>
</dbReference>
<dbReference type="PROSITE" id="PS50878">
    <property type="entry name" value="RT_POL"/>
    <property type="match status" value="1"/>
</dbReference>
<sequence length="449" mass="50937">MQDAAVCFYRKLYTTDPIDSTSISELRNTIPATAQIPANSQPTLETPFTIDDILTGTQRSPNHSNPGTDGLPYEILAVLLSHQQTAQLAQAVFKDALTLGIFPDSWITTCMCLLPKKGDLTDLRNFRPISLINCDAKIFTRLLNQRLMPHMQQLISPQQLGFMPNRFIGEHGFTLQTTKLLATTTHSSTIALLLDQEKAYDRIHPEYLQHIMLQFGIPQSLTHCIISLFFSTNIQININGHITTAPLPQERGLRQGDPLSPLLFNIAFDPFLRSIHQNPEFGGFHVQQEAPPHSTPSVSPTHRNPLQYKILAYADDTLVYLRNSADFLLLQNSINTYMKASNALLNYRKTIAISLSGRPQPDWREFLATHQIHQMHDRSSPDPVTYLGYPICSSLSQRNLAFQQLYNNIQQCIHIHSQRNLSIRGRATVLNTLIFSKLWHVMRNFIFTK</sequence>
<proteinExistence type="predicted"/>
<dbReference type="PANTHER" id="PTHR31635:SF196">
    <property type="entry name" value="REVERSE TRANSCRIPTASE DOMAIN-CONTAINING PROTEIN-RELATED"/>
    <property type="match status" value="1"/>
</dbReference>
<dbReference type="STRING" id="91626.A0A0C9MWS8"/>